<feature type="transmembrane region" description="Helical" evidence="1">
    <location>
        <begin position="20"/>
        <end position="43"/>
    </location>
</feature>
<organism evidence="2 3">
    <name type="scientific">Candidatus Yanofskybacteria bacterium RIFCSPHIGHO2_01_FULL_45_42</name>
    <dbReference type="NCBI Taxonomy" id="1802671"/>
    <lineage>
        <taxon>Bacteria</taxon>
        <taxon>Candidatus Yanofskyibacteriota</taxon>
    </lineage>
</organism>
<evidence type="ECO:0000313" key="2">
    <source>
        <dbReference type="EMBL" id="OGN06395.1"/>
    </source>
</evidence>
<reference evidence="2 3" key="1">
    <citation type="journal article" date="2016" name="Nat. Commun.">
        <title>Thousands of microbial genomes shed light on interconnected biogeochemical processes in an aquifer system.</title>
        <authorList>
            <person name="Anantharaman K."/>
            <person name="Brown C.T."/>
            <person name="Hug L.A."/>
            <person name="Sharon I."/>
            <person name="Castelle C.J."/>
            <person name="Probst A.J."/>
            <person name="Thomas B.C."/>
            <person name="Singh A."/>
            <person name="Wilkins M.J."/>
            <person name="Karaoz U."/>
            <person name="Brodie E.L."/>
            <person name="Williams K.H."/>
            <person name="Hubbard S.S."/>
            <person name="Banfield J.F."/>
        </authorList>
    </citation>
    <scope>NUCLEOTIDE SEQUENCE [LARGE SCALE GENOMIC DNA]</scope>
</reference>
<dbReference type="Proteomes" id="UP000178023">
    <property type="component" value="Unassembled WGS sequence"/>
</dbReference>
<protein>
    <submittedName>
        <fullName evidence="2">Uncharacterized protein</fullName>
    </submittedName>
</protein>
<keyword evidence="1" id="KW-0472">Membrane</keyword>
<keyword evidence="1" id="KW-0812">Transmembrane</keyword>
<name>A0A1F8EZV4_9BACT</name>
<keyword evidence="1" id="KW-1133">Transmembrane helix</keyword>
<sequence length="189" mass="21080">MEKVYLLLEAVGAGSALESLGLGAGAGSISQMLFVLLGALFVFLYGMTLGKTRAFISLLAIYIAFVFDAVFPYLGELYQISGLPYPMYFLRTGLFLLVYLLICIAMNRSFLKVRFSLKDFSFFGVILVNILQAGLLTSILISFVPTEVGEGWLGGFYIYFGNPQALFVWVMLPLLMIPSFKRRKEKTEE</sequence>
<accession>A0A1F8EZV4</accession>
<gene>
    <name evidence="2" type="ORF">A2750_04030</name>
</gene>
<evidence type="ECO:0000313" key="3">
    <source>
        <dbReference type="Proteomes" id="UP000178023"/>
    </source>
</evidence>
<proteinExistence type="predicted"/>
<evidence type="ECO:0000256" key="1">
    <source>
        <dbReference type="SAM" id="Phobius"/>
    </source>
</evidence>
<feature type="transmembrane region" description="Helical" evidence="1">
    <location>
        <begin position="55"/>
        <end position="75"/>
    </location>
</feature>
<feature type="transmembrane region" description="Helical" evidence="1">
    <location>
        <begin position="87"/>
        <end position="108"/>
    </location>
</feature>
<dbReference type="AlphaFoldDB" id="A0A1F8EZV4"/>
<comment type="caution">
    <text evidence="2">The sequence shown here is derived from an EMBL/GenBank/DDBJ whole genome shotgun (WGS) entry which is preliminary data.</text>
</comment>
<feature type="transmembrane region" description="Helical" evidence="1">
    <location>
        <begin position="120"/>
        <end position="144"/>
    </location>
</feature>
<feature type="transmembrane region" description="Helical" evidence="1">
    <location>
        <begin position="156"/>
        <end position="177"/>
    </location>
</feature>
<dbReference type="EMBL" id="MGJL01000039">
    <property type="protein sequence ID" value="OGN06395.1"/>
    <property type="molecule type" value="Genomic_DNA"/>
</dbReference>